<organism evidence="1 2">
    <name type="scientific">Serratia phage PS2</name>
    <dbReference type="NCBI Taxonomy" id="1481112"/>
    <lineage>
        <taxon>Viruses</taxon>
        <taxon>Duplodnaviria</taxon>
        <taxon>Heunggongvirae</taxon>
        <taxon>Uroviricota</taxon>
        <taxon>Caudoviricetes</taxon>
        <taxon>Muldoonvirus</taxon>
        <taxon>Muldoonvirus PS2</taxon>
    </lineage>
</organism>
<reference evidence="1 2" key="1">
    <citation type="submission" date="2014-01" db="EMBL/GenBank/DDBJ databases">
        <authorList>
            <person name="Zhang G."/>
            <person name="Jin J."/>
            <person name="Li Z.J."/>
            <person name="Wang S.W."/>
            <person name="Chen S.J."/>
            <person name="Wang S.M."/>
            <person name="Wang X.T."/>
            <person name="Li Y.H."/>
            <person name="Wang J."/>
            <person name="Yang C.K."/>
            <person name="Wang L."/>
        </authorList>
    </citation>
    <scope>NUCLEOTIDE SEQUENCE [LARGE SCALE GENOMIC DNA]</scope>
</reference>
<sequence>MKPLVLATIVGIALVVMGAIVVHIDEPIQHSSNQEVIGITVSGKVGVHVADTLCVNPTNGQVEYCF</sequence>
<proteinExistence type="predicted"/>
<accession>A0A023W6T0</accession>
<evidence type="ECO:0000313" key="2">
    <source>
        <dbReference type="Proteomes" id="UP000024445"/>
    </source>
</evidence>
<dbReference type="OrthoDB" id="41484at10239"/>
<dbReference type="EMBL" id="KJ025957">
    <property type="protein sequence ID" value="AHY25457.1"/>
    <property type="molecule type" value="Genomic_DNA"/>
</dbReference>
<dbReference type="KEGG" id="vg:19485093"/>
<evidence type="ECO:0000313" key="1">
    <source>
        <dbReference type="EMBL" id="AHY25457.1"/>
    </source>
</evidence>
<gene>
    <name evidence="1" type="ORF">PS2_218</name>
</gene>
<dbReference type="GeneID" id="19485093"/>
<keyword evidence="2" id="KW-1185">Reference proteome</keyword>
<name>A0A023W6T0_9CAUD</name>
<protein>
    <submittedName>
        <fullName evidence="1">Uncharacterized protein</fullName>
    </submittedName>
</protein>
<dbReference type="RefSeq" id="YP_009030265.1">
    <property type="nucleotide sequence ID" value="NC_024121.1"/>
</dbReference>
<dbReference type="Proteomes" id="UP000024445">
    <property type="component" value="Segment"/>
</dbReference>